<gene>
    <name evidence="4" type="ORF">SAMN05421879_101674</name>
</gene>
<accession>A0A285VG59</accession>
<dbReference type="EMBL" id="OBQK01000001">
    <property type="protein sequence ID" value="SOC52558.1"/>
    <property type="molecule type" value="Genomic_DNA"/>
</dbReference>
<dbReference type="Pfam" id="PF13559">
    <property type="entry name" value="DUF4129"/>
    <property type="match status" value="1"/>
</dbReference>
<evidence type="ECO:0000313" key="4">
    <source>
        <dbReference type="EMBL" id="SOC52558.1"/>
    </source>
</evidence>
<keyword evidence="5" id="KW-1185">Reference proteome</keyword>
<protein>
    <recommendedName>
        <fullName evidence="3">Protein-glutamine gamma-glutamyltransferase-like C-terminal domain-containing protein</fullName>
    </recommendedName>
</protein>
<feature type="region of interest" description="Disordered" evidence="1">
    <location>
        <begin position="26"/>
        <end position="60"/>
    </location>
</feature>
<dbReference type="InterPro" id="IPR025403">
    <property type="entry name" value="TgpA-like_C"/>
</dbReference>
<feature type="compositionally biased region" description="Basic and acidic residues" evidence="1">
    <location>
        <begin position="219"/>
        <end position="241"/>
    </location>
</feature>
<proteinExistence type="predicted"/>
<keyword evidence="2" id="KW-0812">Transmembrane</keyword>
<keyword evidence="2" id="KW-1133">Transmembrane helix</keyword>
<feature type="region of interest" description="Disordered" evidence="1">
    <location>
        <begin position="219"/>
        <end position="260"/>
    </location>
</feature>
<dbReference type="Proteomes" id="UP000219688">
    <property type="component" value="Unassembled WGS sequence"/>
</dbReference>
<organism evidence="4 5">
    <name type="scientific">Ornithinimicrobium cerasi</name>
    <dbReference type="NCBI Taxonomy" id="2248773"/>
    <lineage>
        <taxon>Bacteria</taxon>
        <taxon>Bacillati</taxon>
        <taxon>Actinomycetota</taxon>
        <taxon>Actinomycetes</taxon>
        <taxon>Micrococcales</taxon>
        <taxon>Ornithinimicrobiaceae</taxon>
        <taxon>Ornithinimicrobium</taxon>
    </lineage>
</organism>
<reference evidence="5" key="1">
    <citation type="submission" date="2017-08" db="EMBL/GenBank/DDBJ databases">
        <authorList>
            <person name="Varghese N."/>
            <person name="Submissions S."/>
        </authorList>
    </citation>
    <scope>NUCLEOTIDE SEQUENCE [LARGE SCALE GENOMIC DNA]</scope>
    <source>
        <strain evidence="5">USBA17B2</strain>
    </source>
</reference>
<evidence type="ECO:0000256" key="2">
    <source>
        <dbReference type="SAM" id="Phobius"/>
    </source>
</evidence>
<keyword evidence="2" id="KW-0472">Membrane</keyword>
<feature type="domain" description="Protein-glutamine gamma-glutamyltransferase-like C-terminal" evidence="3">
    <location>
        <begin position="138"/>
        <end position="207"/>
    </location>
</feature>
<dbReference type="AlphaFoldDB" id="A0A285VG59"/>
<evidence type="ECO:0000256" key="1">
    <source>
        <dbReference type="SAM" id="MobiDB-lite"/>
    </source>
</evidence>
<evidence type="ECO:0000313" key="5">
    <source>
        <dbReference type="Proteomes" id="UP000219688"/>
    </source>
</evidence>
<sequence>MAVALLAVLAVLVVLVWGSSSGAPLVTEPQGTWGPPRAETGEPLLPTLEPGAEPETGPERATASTEWLVDLLTALFLMAVLTAVLLLLRWLSRQRLEERDRRVTAEEDELVALLEATSDEVRWQALAEGDPRNGVVACWVALEEAVQRAGLRASASETAAELTSRVLSRWEVDPRAIADLSDAYREARFSRHPVTEEQREAAVDALDRIHADLRRRVQAEEEARAAEERAREAERVAREDADVQTGQDARAQRTPRGRRR</sequence>
<feature type="transmembrane region" description="Helical" evidence="2">
    <location>
        <begin position="71"/>
        <end position="92"/>
    </location>
</feature>
<evidence type="ECO:0000259" key="3">
    <source>
        <dbReference type="Pfam" id="PF13559"/>
    </source>
</evidence>
<name>A0A285VG59_9MICO</name>